<feature type="region of interest" description="Disordered" evidence="1">
    <location>
        <begin position="151"/>
        <end position="173"/>
    </location>
</feature>
<dbReference type="EMBL" id="HBUE01072566">
    <property type="protein sequence ID" value="CAG6473268.1"/>
    <property type="molecule type" value="Transcribed_RNA"/>
</dbReference>
<feature type="region of interest" description="Disordered" evidence="1">
    <location>
        <begin position="1"/>
        <end position="137"/>
    </location>
</feature>
<feature type="compositionally biased region" description="Basic and acidic residues" evidence="1">
    <location>
        <begin position="21"/>
        <end position="30"/>
    </location>
</feature>
<proteinExistence type="predicted"/>
<organism evidence="2">
    <name type="scientific">Culex pipiens</name>
    <name type="common">House mosquito</name>
    <dbReference type="NCBI Taxonomy" id="7175"/>
    <lineage>
        <taxon>Eukaryota</taxon>
        <taxon>Metazoa</taxon>
        <taxon>Ecdysozoa</taxon>
        <taxon>Arthropoda</taxon>
        <taxon>Hexapoda</taxon>
        <taxon>Insecta</taxon>
        <taxon>Pterygota</taxon>
        <taxon>Neoptera</taxon>
        <taxon>Endopterygota</taxon>
        <taxon>Diptera</taxon>
        <taxon>Nematocera</taxon>
        <taxon>Culicoidea</taxon>
        <taxon>Culicidae</taxon>
        <taxon>Culicinae</taxon>
        <taxon>Culicini</taxon>
        <taxon>Culex</taxon>
        <taxon>Culex</taxon>
    </lineage>
</organism>
<accession>A0A8D8BGT0</accession>
<protein>
    <submittedName>
        <fullName evidence="2">(northern house mosquito) hypothetical protein</fullName>
    </submittedName>
</protein>
<sequence length="173" mass="18233">MVRGVSGNPREERTGGPPEGLFHRRVEKDGQSAAEPVPGRVPVRPLADRAQAGRHRLHQCQPGEDGPRRPEVHPVPGTAPADGRPLLADGVGVQLARHPDAEQADREEANQVPPVLAGEDGRAAAAGAAGGAAGRRVRQLRRVQELLRADVPIDRPGVEQNARGGPVSLHDVA</sequence>
<evidence type="ECO:0000313" key="2">
    <source>
        <dbReference type="EMBL" id="CAG6473272.1"/>
    </source>
</evidence>
<evidence type="ECO:0000256" key="1">
    <source>
        <dbReference type="SAM" id="MobiDB-lite"/>
    </source>
</evidence>
<dbReference type="AlphaFoldDB" id="A0A8D8BGT0"/>
<feature type="compositionally biased region" description="Basic and acidic residues" evidence="1">
    <location>
        <begin position="97"/>
        <end position="109"/>
    </location>
</feature>
<name>A0A8D8BGT0_CULPI</name>
<reference evidence="2" key="1">
    <citation type="submission" date="2021-05" db="EMBL/GenBank/DDBJ databases">
        <authorList>
            <person name="Alioto T."/>
            <person name="Alioto T."/>
            <person name="Gomez Garrido J."/>
        </authorList>
    </citation>
    <scope>NUCLEOTIDE SEQUENCE</scope>
</reference>
<dbReference type="EMBL" id="HBUE01072569">
    <property type="protein sequence ID" value="CAG6473274.1"/>
    <property type="molecule type" value="Transcribed_RNA"/>
</dbReference>
<dbReference type="EMBL" id="HBUE01072567">
    <property type="protein sequence ID" value="CAG6473270.1"/>
    <property type="molecule type" value="Transcribed_RNA"/>
</dbReference>
<dbReference type="EMBL" id="HBUE01072568">
    <property type="protein sequence ID" value="CAG6473272.1"/>
    <property type="molecule type" value="Transcribed_RNA"/>
</dbReference>